<gene>
    <name evidence="5" type="ORF">AcetOrient_orf02865</name>
</gene>
<protein>
    <submittedName>
        <fullName evidence="5">Peptidase U35 phage prohead HK97</fullName>
    </submittedName>
</protein>
<evidence type="ECO:0000313" key="6">
    <source>
        <dbReference type="Proteomes" id="UP000270034"/>
    </source>
</evidence>
<accession>A0A2Z5ZHP2</accession>
<dbReference type="Pfam" id="PF04586">
    <property type="entry name" value="Peptidase_S78"/>
    <property type="match status" value="1"/>
</dbReference>
<name>A0A2Z5ZHP2_9PROT</name>
<evidence type="ECO:0000259" key="4">
    <source>
        <dbReference type="Pfam" id="PF04586"/>
    </source>
</evidence>
<keyword evidence="1" id="KW-1188">Viral release from host cell</keyword>
<feature type="domain" description="Prohead serine protease" evidence="4">
    <location>
        <begin position="44"/>
        <end position="174"/>
    </location>
</feature>
<dbReference type="InterPro" id="IPR054613">
    <property type="entry name" value="Peptidase_S78_dom"/>
</dbReference>
<keyword evidence="2" id="KW-0645">Protease</keyword>
<keyword evidence="3" id="KW-0378">Hydrolase</keyword>
<organism evidence="5 6">
    <name type="scientific">Acetobacter orientalis</name>
    <dbReference type="NCBI Taxonomy" id="146474"/>
    <lineage>
        <taxon>Bacteria</taxon>
        <taxon>Pseudomonadati</taxon>
        <taxon>Pseudomonadota</taxon>
        <taxon>Alphaproteobacteria</taxon>
        <taxon>Acetobacterales</taxon>
        <taxon>Acetobacteraceae</taxon>
        <taxon>Acetobacter</taxon>
    </lineage>
</organism>
<evidence type="ECO:0000256" key="1">
    <source>
        <dbReference type="ARBA" id="ARBA00022612"/>
    </source>
</evidence>
<proteinExistence type="predicted"/>
<dbReference type="AlphaFoldDB" id="A0A2Z5ZHP2"/>
<evidence type="ECO:0000313" key="5">
    <source>
        <dbReference type="EMBL" id="BBC80262.1"/>
    </source>
</evidence>
<dbReference type="Proteomes" id="UP000270034">
    <property type="component" value="Chromosome"/>
</dbReference>
<dbReference type="EMBL" id="AP018515">
    <property type="protein sequence ID" value="BBC80262.1"/>
    <property type="molecule type" value="Genomic_DNA"/>
</dbReference>
<evidence type="ECO:0000256" key="2">
    <source>
        <dbReference type="ARBA" id="ARBA00022670"/>
    </source>
</evidence>
<reference evidence="5 6" key="1">
    <citation type="submission" date="2018-02" db="EMBL/GenBank/DDBJ databases">
        <title>Acetobacter orientalis genome.</title>
        <authorList>
            <person name="Nakashima N."/>
            <person name="Tamura T."/>
        </authorList>
    </citation>
    <scope>NUCLEOTIDE SEQUENCE [LARGE SCALE GENOMIC DNA]</scope>
    <source>
        <strain evidence="5 6">FAN1</strain>
    </source>
</reference>
<evidence type="ECO:0000256" key="3">
    <source>
        <dbReference type="ARBA" id="ARBA00022801"/>
    </source>
</evidence>
<sequence length="258" mass="28720">MKRTIIDCMTFRKSVDSQNLSKINEPYVAAEFDTAISISEDGTATFNITSSVVDRQQDIIVPEGIQIGGFLKTPVVLWNHEADRPPIGKCIELTRINDGLLGTVKFEDETTPYIGPLAACVRKQLSNGTLSAVSLTIRPLEFDLNEFGGVTVTKSELLEFSVVTVPANQTALVIERPKEKAIGDNTVSKSMEEKEDDIEKDIDDDIEGMKEEERFINAVEEIITDEKDVQSEDEELMEKTLKRQKARARRLAIARLGA</sequence>
<dbReference type="GO" id="GO:0008233">
    <property type="term" value="F:peptidase activity"/>
    <property type="evidence" value="ECO:0007669"/>
    <property type="project" value="UniProtKB-KW"/>
</dbReference>
<dbReference type="GO" id="GO:0006508">
    <property type="term" value="P:proteolysis"/>
    <property type="evidence" value="ECO:0007669"/>
    <property type="project" value="UniProtKB-KW"/>
</dbReference>
<dbReference type="KEGG" id="aot:AcetOri_orf02865"/>